<organism evidence="1 2">
    <name type="scientific">Polyporus arcularius HHB13444</name>
    <dbReference type="NCBI Taxonomy" id="1314778"/>
    <lineage>
        <taxon>Eukaryota</taxon>
        <taxon>Fungi</taxon>
        <taxon>Dikarya</taxon>
        <taxon>Basidiomycota</taxon>
        <taxon>Agaricomycotina</taxon>
        <taxon>Agaricomycetes</taxon>
        <taxon>Polyporales</taxon>
        <taxon>Polyporaceae</taxon>
        <taxon>Polyporus</taxon>
    </lineage>
</organism>
<reference evidence="1 2" key="1">
    <citation type="journal article" date="2019" name="Nat. Ecol. Evol.">
        <title>Megaphylogeny resolves global patterns of mushroom evolution.</title>
        <authorList>
            <person name="Varga T."/>
            <person name="Krizsan K."/>
            <person name="Foldi C."/>
            <person name="Dima B."/>
            <person name="Sanchez-Garcia M."/>
            <person name="Sanchez-Ramirez S."/>
            <person name="Szollosi G.J."/>
            <person name="Szarkandi J.G."/>
            <person name="Papp V."/>
            <person name="Albert L."/>
            <person name="Andreopoulos W."/>
            <person name="Angelini C."/>
            <person name="Antonin V."/>
            <person name="Barry K.W."/>
            <person name="Bougher N.L."/>
            <person name="Buchanan P."/>
            <person name="Buyck B."/>
            <person name="Bense V."/>
            <person name="Catcheside P."/>
            <person name="Chovatia M."/>
            <person name="Cooper J."/>
            <person name="Damon W."/>
            <person name="Desjardin D."/>
            <person name="Finy P."/>
            <person name="Geml J."/>
            <person name="Haridas S."/>
            <person name="Hughes K."/>
            <person name="Justo A."/>
            <person name="Karasinski D."/>
            <person name="Kautmanova I."/>
            <person name="Kiss B."/>
            <person name="Kocsube S."/>
            <person name="Kotiranta H."/>
            <person name="LaButti K.M."/>
            <person name="Lechner B.E."/>
            <person name="Liimatainen K."/>
            <person name="Lipzen A."/>
            <person name="Lukacs Z."/>
            <person name="Mihaltcheva S."/>
            <person name="Morgado L.N."/>
            <person name="Niskanen T."/>
            <person name="Noordeloos M.E."/>
            <person name="Ohm R.A."/>
            <person name="Ortiz-Santana B."/>
            <person name="Ovrebo C."/>
            <person name="Racz N."/>
            <person name="Riley R."/>
            <person name="Savchenko A."/>
            <person name="Shiryaev A."/>
            <person name="Soop K."/>
            <person name="Spirin V."/>
            <person name="Szebenyi C."/>
            <person name="Tomsovsky M."/>
            <person name="Tulloss R.E."/>
            <person name="Uehling J."/>
            <person name="Grigoriev I.V."/>
            <person name="Vagvolgyi C."/>
            <person name="Papp T."/>
            <person name="Martin F.M."/>
            <person name="Miettinen O."/>
            <person name="Hibbett D.S."/>
            <person name="Nagy L.G."/>
        </authorList>
    </citation>
    <scope>NUCLEOTIDE SEQUENCE [LARGE SCALE GENOMIC DNA]</scope>
    <source>
        <strain evidence="1 2">HHB13444</strain>
    </source>
</reference>
<dbReference type="Proteomes" id="UP000308197">
    <property type="component" value="Unassembled WGS sequence"/>
</dbReference>
<dbReference type="STRING" id="1314778.A0A5C3PMA7"/>
<dbReference type="InParanoid" id="A0A5C3PMA7"/>
<evidence type="ECO:0000313" key="2">
    <source>
        <dbReference type="Proteomes" id="UP000308197"/>
    </source>
</evidence>
<evidence type="ECO:0008006" key="3">
    <source>
        <dbReference type="Google" id="ProtNLM"/>
    </source>
</evidence>
<dbReference type="EMBL" id="ML211053">
    <property type="protein sequence ID" value="TFK90197.1"/>
    <property type="molecule type" value="Genomic_DNA"/>
</dbReference>
<accession>A0A5C3PMA7</accession>
<dbReference type="AlphaFoldDB" id="A0A5C3PMA7"/>
<feature type="non-terminal residue" evidence="1">
    <location>
        <position position="235"/>
    </location>
</feature>
<evidence type="ECO:0000313" key="1">
    <source>
        <dbReference type="EMBL" id="TFK90197.1"/>
    </source>
</evidence>
<gene>
    <name evidence="1" type="ORF">K466DRAFT_485244</name>
</gene>
<sequence length="235" mass="26507">MAPEVFEKKAADGSTFRCSDTFLRQFLHGQLNWSLRAATRDGRKLPKDWEAQCRKAILRLAHDIKEYDVPSSLFVNTDQTNMVYAQGTKFTWAKTGSKQVSVNGAEEKRAVTLCVSVSNSGVLLPFQAVYVGETAASLPSKKAPHYEDLISAGMRFANGGSSYWSTQQTMRDLVTDIIAPYFEQMRQEAIPPLPPSQKALWQIDVWSVHRSKEFRGWMRTNHPHIRLHFVPGGCT</sequence>
<keyword evidence="2" id="KW-1185">Reference proteome</keyword>
<proteinExistence type="predicted"/>
<protein>
    <recommendedName>
        <fullName evidence="3">DDE-1 domain-containing protein</fullName>
    </recommendedName>
</protein>
<name>A0A5C3PMA7_9APHY</name>